<proteinExistence type="predicted"/>
<organism evidence="1 2">
    <name type="scientific">candidate division WS6 bacterium GW2011_GWC1_36_11</name>
    <dbReference type="NCBI Taxonomy" id="1619090"/>
    <lineage>
        <taxon>Bacteria</taxon>
        <taxon>Candidatus Dojkabacteria</taxon>
    </lineage>
</organism>
<accession>A0A0G0DEF0</accession>
<name>A0A0G0DEF0_9BACT</name>
<gene>
    <name evidence="1" type="ORF">UR96_C0027G0004</name>
</gene>
<comment type="caution">
    <text evidence="1">The sequence shown here is derived from an EMBL/GenBank/DDBJ whole genome shotgun (WGS) entry which is preliminary data.</text>
</comment>
<reference evidence="1 2" key="1">
    <citation type="journal article" date="2015" name="Nature">
        <title>rRNA introns, odd ribosomes, and small enigmatic genomes across a large radiation of phyla.</title>
        <authorList>
            <person name="Brown C.T."/>
            <person name="Hug L.A."/>
            <person name="Thomas B.C."/>
            <person name="Sharon I."/>
            <person name="Castelle C.J."/>
            <person name="Singh A."/>
            <person name="Wilkins M.J."/>
            <person name="Williams K.H."/>
            <person name="Banfield J.F."/>
        </authorList>
    </citation>
    <scope>NUCLEOTIDE SEQUENCE [LARGE SCALE GENOMIC DNA]</scope>
</reference>
<dbReference type="InterPro" id="IPR038026">
    <property type="entry name" value="MtlR-like_sf"/>
</dbReference>
<dbReference type="SUPFAM" id="SSF158668">
    <property type="entry name" value="MtlR-like"/>
    <property type="match status" value="1"/>
</dbReference>
<evidence type="ECO:0000313" key="1">
    <source>
        <dbReference type="EMBL" id="KKP91803.1"/>
    </source>
</evidence>
<evidence type="ECO:0008006" key="3">
    <source>
        <dbReference type="Google" id="ProtNLM"/>
    </source>
</evidence>
<dbReference type="Proteomes" id="UP000034140">
    <property type="component" value="Unassembled WGS sequence"/>
</dbReference>
<evidence type="ECO:0000313" key="2">
    <source>
        <dbReference type="Proteomes" id="UP000034140"/>
    </source>
</evidence>
<sequence>MNEAERLEEIKTFIGNTKQSEELSFILISVLVCEKYIDEIIESMLINGKYLTNFKESKLYLFDKMKILKATGKFPERTYNMILGLNNLRNKFAHEISYSITEKDISTFGKYMGEKYFKIIEISRKTNLEKMELIVFFTFGHLAKILEYKEEIKLK</sequence>
<protein>
    <recommendedName>
        <fullName evidence="3">DUF4145 domain-containing protein</fullName>
    </recommendedName>
</protein>
<dbReference type="AlphaFoldDB" id="A0A0G0DEF0"/>
<dbReference type="EMBL" id="LBRE01000027">
    <property type="protein sequence ID" value="KKP91803.1"/>
    <property type="molecule type" value="Genomic_DNA"/>
</dbReference>